<dbReference type="Proteomes" id="UP000248688">
    <property type="component" value="Chromosome"/>
</dbReference>
<dbReference type="OrthoDB" id="9798438at2"/>
<evidence type="ECO:0000259" key="1">
    <source>
        <dbReference type="Pfam" id="PF09603"/>
    </source>
</evidence>
<accession>A0A2Z4IDI0</accession>
<evidence type="ECO:0000313" key="2">
    <source>
        <dbReference type="EMBL" id="AWW29082.1"/>
    </source>
</evidence>
<dbReference type="PROSITE" id="PS51257">
    <property type="entry name" value="PROKAR_LIPOPROTEIN"/>
    <property type="match status" value="1"/>
</dbReference>
<dbReference type="EMBL" id="CP030041">
    <property type="protein sequence ID" value="AWW29082.1"/>
    <property type="molecule type" value="Genomic_DNA"/>
</dbReference>
<protein>
    <recommendedName>
        <fullName evidence="1">Fibrobacter succinogenes major paralogous domain-containing protein</fullName>
    </recommendedName>
</protein>
<evidence type="ECO:0000313" key="3">
    <source>
        <dbReference type="Proteomes" id="UP000248688"/>
    </source>
</evidence>
<feature type="domain" description="Fibrobacter succinogenes major paralogous" evidence="1">
    <location>
        <begin position="255"/>
        <end position="466"/>
    </location>
</feature>
<gene>
    <name evidence="2" type="ORF">DN752_02410</name>
</gene>
<proteinExistence type="predicted"/>
<sequence length="467" mass="53009">MKYNSPITYCCILIIIAASCVQEGTENPQSGMVSFSELQIDFGHNLPNSRIAETSSWNHIFLNRWDTLQITNKSTGEEYKLAYLPRDFSEAYQIQLPYGEYEFEAEVPGDKYEDYLPFRIEGEFTLEATNMDISMLGNTDYGLVTVKDDFVKSAYIKGDQNYDLEYISGFFYAYVKKSQTITITIKDFFQNNPLEREVQVHKQNHYNFYLQVNETEDGEVNFIELAIGPFEYSEEFIEVEGKTVTDAAGNHYPIVKIGEQYWMAKNLRSDVFCNGDSLLVPEDTYIQGYVEQNVPLVLFAGYHPAGDRGGYYTGDVILDERNICPCGWHISTDEDWKEMEAYLGMPAEELDIFRTTLGGQFRGITQGVGSKIKDTNWPYSTNNTDANNLSGFSAYGFNNYCCSEEPPGSTKGYYVYIDDGGGLGLWWSPKSSGEDAMIGRVVSDTDSGIGRVQFYREIPSNIRCVKD</sequence>
<organism evidence="2 3">
    <name type="scientific">Echinicola strongylocentroti</name>
    <dbReference type="NCBI Taxonomy" id="1795355"/>
    <lineage>
        <taxon>Bacteria</taxon>
        <taxon>Pseudomonadati</taxon>
        <taxon>Bacteroidota</taxon>
        <taxon>Cytophagia</taxon>
        <taxon>Cytophagales</taxon>
        <taxon>Cyclobacteriaceae</taxon>
        <taxon>Echinicola</taxon>
    </lineage>
</organism>
<dbReference type="Pfam" id="PF09603">
    <property type="entry name" value="Fib_succ_major"/>
    <property type="match status" value="1"/>
</dbReference>
<dbReference type="KEGG" id="est:DN752_02410"/>
<dbReference type="NCBIfam" id="TIGR02145">
    <property type="entry name" value="Fib_succ_major"/>
    <property type="match status" value="1"/>
</dbReference>
<name>A0A2Z4IDI0_9BACT</name>
<reference evidence="2 3" key="1">
    <citation type="submission" date="2018-06" db="EMBL/GenBank/DDBJ databases">
        <title>Echinicola strongylocentroti sp. nov., isolated from a sea urchin Strongylocentrotus intermedius.</title>
        <authorList>
            <person name="Bae S.S."/>
        </authorList>
    </citation>
    <scope>NUCLEOTIDE SEQUENCE [LARGE SCALE GENOMIC DNA]</scope>
    <source>
        <strain evidence="2 3">MEBiC08714</strain>
    </source>
</reference>
<keyword evidence="3" id="KW-1185">Reference proteome</keyword>
<dbReference type="InterPro" id="IPR011871">
    <property type="entry name" value="Fib_succ_major"/>
</dbReference>
<dbReference type="AlphaFoldDB" id="A0A2Z4IDI0"/>